<feature type="signal peptide" evidence="2">
    <location>
        <begin position="1"/>
        <end position="23"/>
    </location>
</feature>
<evidence type="ECO:0000313" key="4">
    <source>
        <dbReference type="Proteomes" id="UP001304298"/>
    </source>
</evidence>
<gene>
    <name evidence="3" type="ORF">VA596_49295</name>
</gene>
<dbReference type="EMBL" id="JAYFSI010000025">
    <property type="protein sequence ID" value="MEA5367604.1"/>
    <property type="molecule type" value="Genomic_DNA"/>
</dbReference>
<name>A0ABU5RP71_9PSEU</name>
<protein>
    <submittedName>
        <fullName evidence="3">Uncharacterized protein</fullName>
    </submittedName>
</protein>
<proteinExistence type="predicted"/>
<keyword evidence="4" id="KW-1185">Reference proteome</keyword>
<dbReference type="RefSeq" id="WP_323337737.1">
    <property type="nucleotide sequence ID" value="NZ_JAYFSI010000025.1"/>
</dbReference>
<accession>A0ABU5RP71</accession>
<evidence type="ECO:0000256" key="1">
    <source>
        <dbReference type="SAM" id="MobiDB-lite"/>
    </source>
</evidence>
<feature type="region of interest" description="Disordered" evidence="1">
    <location>
        <begin position="210"/>
        <end position="281"/>
    </location>
</feature>
<organism evidence="3 4">
    <name type="scientific">Amycolatopsis heterodermiae</name>
    <dbReference type="NCBI Taxonomy" id="3110235"/>
    <lineage>
        <taxon>Bacteria</taxon>
        <taxon>Bacillati</taxon>
        <taxon>Actinomycetota</taxon>
        <taxon>Actinomycetes</taxon>
        <taxon>Pseudonocardiales</taxon>
        <taxon>Pseudonocardiaceae</taxon>
        <taxon>Amycolatopsis</taxon>
    </lineage>
</organism>
<feature type="chain" id="PRO_5046671285" evidence="2">
    <location>
        <begin position="24"/>
        <end position="281"/>
    </location>
</feature>
<feature type="compositionally biased region" description="Polar residues" evidence="1">
    <location>
        <begin position="227"/>
        <end position="238"/>
    </location>
</feature>
<evidence type="ECO:0000313" key="3">
    <source>
        <dbReference type="EMBL" id="MEA5367604.1"/>
    </source>
</evidence>
<keyword evidence="2" id="KW-0732">Signal</keyword>
<comment type="caution">
    <text evidence="3">The sequence shown here is derived from an EMBL/GenBank/DDBJ whole genome shotgun (WGS) entry which is preliminary data.</text>
</comment>
<dbReference type="Proteomes" id="UP001304298">
    <property type="component" value="Unassembled WGS sequence"/>
</dbReference>
<sequence length="281" mass="29092">MTKRKLVLSVVAVAVVAAAGITAVVLSTGGEPAARPCDIPDSVREQPASAKTAPGGGGIEVAEKGVSSTGLVSMGAVLRNTSDRVAYRTRVALEVNVSVDGLPPGPVQGPLMTMEIPVLVPGQRVGIGRPLIKVTATNKVTSADVDPQTTTWLPAGALGGFSPVTDTYESTSRVKAALPADAVRYTERSANCRALASRRTAVVFRDTTGKIVGDGLLPPDGRGNPAGSPQQRPASPSCSPGERSTWIVPLQDIPPETDDSRTELYSYCDLNLPPSDVNDAD</sequence>
<evidence type="ECO:0000256" key="2">
    <source>
        <dbReference type="SAM" id="SignalP"/>
    </source>
</evidence>
<reference evidence="3 4" key="1">
    <citation type="submission" date="2023-12" db="EMBL/GenBank/DDBJ databases">
        <title>Amycolatopsis sp. V23-08.</title>
        <authorList>
            <person name="Somphong A."/>
        </authorList>
    </citation>
    <scope>NUCLEOTIDE SEQUENCE [LARGE SCALE GENOMIC DNA]</scope>
    <source>
        <strain evidence="3 4">V23-08</strain>
    </source>
</reference>